<dbReference type="GO" id="GO:0043565">
    <property type="term" value="F:sequence-specific DNA binding"/>
    <property type="evidence" value="ECO:0007669"/>
    <property type="project" value="InterPro"/>
</dbReference>
<feature type="domain" description="HTH araC/xylS-type" evidence="5">
    <location>
        <begin position="163"/>
        <end position="260"/>
    </location>
</feature>
<evidence type="ECO:0000313" key="6">
    <source>
        <dbReference type="EMBL" id="AAR36777.1"/>
    </source>
</evidence>
<organism evidence="6 7">
    <name type="scientific">Geobacter sulfurreducens (strain ATCC 51573 / DSM 12127 / PCA)</name>
    <dbReference type="NCBI Taxonomy" id="243231"/>
    <lineage>
        <taxon>Bacteria</taxon>
        <taxon>Pseudomonadati</taxon>
        <taxon>Thermodesulfobacteriota</taxon>
        <taxon>Desulfuromonadia</taxon>
        <taxon>Geobacterales</taxon>
        <taxon>Geobacteraceae</taxon>
        <taxon>Geobacter</taxon>
    </lineage>
</organism>
<dbReference type="InterPro" id="IPR011051">
    <property type="entry name" value="RmlC_Cupin_sf"/>
</dbReference>
<dbReference type="HOGENOM" id="CLU_000445_87_0_7"/>
<keyword evidence="2" id="KW-0805">Transcription regulation</keyword>
<dbReference type="KEGG" id="gsu:GSU3387"/>
<dbReference type="InterPro" id="IPR014710">
    <property type="entry name" value="RmlC-like_jellyroll"/>
</dbReference>
<keyword evidence="7" id="KW-1185">Reference proteome</keyword>
<accession>Q746Y1</accession>
<dbReference type="Proteomes" id="UP000000577">
    <property type="component" value="Chromosome"/>
</dbReference>
<reference evidence="6 7" key="1">
    <citation type="journal article" date="2003" name="Science">
        <title>Genome of Geobacter sulfurreducens: metal reduction in subsurface environments.</title>
        <authorList>
            <person name="Methe B.A."/>
            <person name="Nelson K.E."/>
            <person name="Eisen J.A."/>
            <person name="Paulsen I.T."/>
            <person name="Nelson W."/>
            <person name="Heidelberg J.F."/>
            <person name="Wu D."/>
            <person name="Wu M."/>
            <person name="Ward N."/>
            <person name="Beanan M.J."/>
            <person name="Dodson R.J."/>
            <person name="Madupu R."/>
            <person name="Brinkac L.M."/>
            <person name="Daugherty S.C."/>
            <person name="DeBoy R.T."/>
            <person name="Durkin A.S."/>
            <person name="Gwinn M."/>
            <person name="Kolonay J.F."/>
            <person name="Sullivan S.A."/>
            <person name="Haft D.H."/>
            <person name="Selengut J."/>
            <person name="Davidsen T.M."/>
            <person name="Zafar N."/>
            <person name="White O."/>
            <person name="Tran B."/>
            <person name="Romero C."/>
            <person name="Forberger H.A."/>
            <person name="Weidman J."/>
            <person name="Khouri H."/>
            <person name="Feldblyum T.V."/>
            <person name="Utterback T.R."/>
            <person name="Van Aken S.E."/>
            <person name="Lovley D.R."/>
            <person name="Fraser C.M."/>
        </authorList>
    </citation>
    <scope>NUCLEOTIDE SEQUENCE [LARGE SCALE GENOMIC DNA]</scope>
    <source>
        <strain evidence="7">ATCC 51573 / DSM 12127 / PCA</strain>
    </source>
</reference>
<dbReference type="Gene3D" id="1.10.10.60">
    <property type="entry name" value="Homeodomain-like"/>
    <property type="match status" value="1"/>
</dbReference>
<dbReference type="SUPFAM" id="SSF46689">
    <property type="entry name" value="Homeodomain-like"/>
    <property type="match status" value="1"/>
</dbReference>
<dbReference type="PATRIC" id="fig|243231.5.peg.3410"/>
<keyword evidence="3" id="KW-0238">DNA-binding</keyword>
<dbReference type="InterPro" id="IPR018060">
    <property type="entry name" value="HTH_AraC"/>
</dbReference>
<dbReference type="AlphaFoldDB" id="Q746Y1"/>
<dbReference type="PANTHER" id="PTHR11019">
    <property type="entry name" value="HTH-TYPE TRANSCRIPTIONAL REGULATOR NIMR"/>
    <property type="match status" value="1"/>
</dbReference>
<evidence type="ECO:0000259" key="5">
    <source>
        <dbReference type="PROSITE" id="PS01124"/>
    </source>
</evidence>
<dbReference type="PROSITE" id="PS00041">
    <property type="entry name" value="HTH_ARAC_FAMILY_1"/>
    <property type="match status" value="1"/>
</dbReference>
<dbReference type="OrthoDB" id="9804543at2"/>
<dbReference type="EnsemblBacteria" id="AAR36777">
    <property type="protein sequence ID" value="AAR36777"/>
    <property type="gene ID" value="GSU3387"/>
</dbReference>
<dbReference type="InParanoid" id="Q746Y1"/>
<dbReference type="EMBL" id="AE017180">
    <property type="protein sequence ID" value="AAR36777.1"/>
    <property type="molecule type" value="Genomic_DNA"/>
</dbReference>
<dbReference type="InterPro" id="IPR003313">
    <property type="entry name" value="AraC-bd"/>
</dbReference>
<dbReference type="SMR" id="Q746Y1"/>
<evidence type="ECO:0000256" key="1">
    <source>
        <dbReference type="ARBA" id="ARBA00022491"/>
    </source>
</evidence>
<keyword evidence="1" id="KW-0678">Repressor</keyword>
<evidence type="ECO:0000313" key="7">
    <source>
        <dbReference type="Proteomes" id="UP000000577"/>
    </source>
</evidence>
<dbReference type="DNASU" id="2688183"/>
<dbReference type="InterPro" id="IPR018062">
    <property type="entry name" value="HTH_AraC-typ_CS"/>
</dbReference>
<dbReference type="FunCoup" id="Q746Y1">
    <property type="interactions" value="82"/>
</dbReference>
<protein>
    <submittedName>
        <fullName evidence="6">Cupin superfamily barrel domain helix-turn-helix transcriptional regulator, AraC/XylS family</fullName>
    </submittedName>
</protein>
<proteinExistence type="predicted"/>
<dbReference type="RefSeq" id="WP_010943998.1">
    <property type="nucleotide sequence ID" value="NC_002939.5"/>
</dbReference>
<evidence type="ECO:0000256" key="2">
    <source>
        <dbReference type="ARBA" id="ARBA00023015"/>
    </source>
</evidence>
<dbReference type="GO" id="GO:0003700">
    <property type="term" value="F:DNA-binding transcription factor activity"/>
    <property type="evidence" value="ECO:0007669"/>
    <property type="project" value="InterPro"/>
</dbReference>
<dbReference type="Gene3D" id="2.60.120.10">
    <property type="entry name" value="Jelly Rolls"/>
    <property type="match status" value="1"/>
</dbReference>
<dbReference type="FunFam" id="1.10.10.60:FF:000132">
    <property type="entry name" value="AraC family transcriptional regulator"/>
    <property type="match status" value="1"/>
</dbReference>
<dbReference type="PRINTS" id="PR00032">
    <property type="entry name" value="HTHARAC"/>
</dbReference>
<dbReference type="Pfam" id="PF12833">
    <property type="entry name" value="HTH_18"/>
    <property type="match status" value="1"/>
</dbReference>
<dbReference type="GO" id="GO:0003677">
    <property type="term" value="F:DNA binding"/>
    <property type="evidence" value="ECO:0000318"/>
    <property type="project" value="GO_Central"/>
</dbReference>
<dbReference type="GO" id="GO:0006355">
    <property type="term" value="P:regulation of DNA-templated transcription"/>
    <property type="evidence" value="ECO:0000318"/>
    <property type="project" value="GO_Central"/>
</dbReference>
<sequence length="277" mass="30665">MPSNSVRTQTPPFTNELPAPIFFRSATVPAHASYPRHRHPWGEFVYSFSGVMEVKIAGHHYLAPPHYGIWLPPDVEHVGLNRHEACHCSLYVERGLCSTLPAAVCAVTVRPLMRSILDHLRQYPPGLSTTDEEARLMRVLVDQLAAAERAGSYLPTSDDPVLGPILRAMEEHPGDNRPLSELVSLAGSTERTVMRRCQRELGMSFAEWRQRLRVVKAMSLLEEGMTVQAIAAYFGYGSASAFIAMFRRVVGLTPAEYRKSGRGEAVFGRGGCCDKGT</sequence>
<dbReference type="PANTHER" id="PTHR11019:SF190">
    <property type="entry name" value="ARAC-FAMILY REGULATORY PROTEIN"/>
    <property type="match status" value="1"/>
</dbReference>
<dbReference type="eggNOG" id="COG2207">
    <property type="taxonomic scope" value="Bacteria"/>
</dbReference>
<evidence type="ECO:0000256" key="4">
    <source>
        <dbReference type="ARBA" id="ARBA00023163"/>
    </source>
</evidence>
<keyword evidence="4" id="KW-0804">Transcription</keyword>
<dbReference type="Pfam" id="PF02311">
    <property type="entry name" value="AraC_binding"/>
    <property type="match status" value="1"/>
</dbReference>
<dbReference type="PROSITE" id="PS01124">
    <property type="entry name" value="HTH_ARAC_FAMILY_2"/>
    <property type="match status" value="1"/>
</dbReference>
<dbReference type="InterPro" id="IPR020449">
    <property type="entry name" value="Tscrpt_reg_AraC-type_HTH"/>
</dbReference>
<dbReference type="SMART" id="SM00342">
    <property type="entry name" value="HTH_ARAC"/>
    <property type="match status" value="1"/>
</dbReference>
<dbReference type="SUPFAM" id="SSF51182">
    <property type="entry name" value="RmlC-like cupins"/>
    <property type="match status" value="1"/>
</dbReference>
<reference evidence="6 7" key="2">
    <citation type="journal article" date="2012" name="BMC Genomics">
        <title>Comparative genomic analysis of Geobacter sulfurreducens KN400, a strain with enhanced capacity for extracellular electron transfer and electricity production.</title>
        <authorList>
            <person name="Butler J.E."/>
            <person name="Young N.D."/>
            <person name="Aklujkar M."/>
            <person name="Lovley D.R."/>
        </authorList>
    </citation>
    <scope>NUCLEOTIDE SEQUENCE [LARGE SCALE GENOMIC DNA]</scope>
    <source>
        <strain evidence="7">ATCC 51573 / DSM 12127 / PCA</strain>
    </source>
</reference>
<name>Q746Y1_GEOSL</name>
<dbReference type="InterPro" id="IPR009057">
    <property type="entry name" value="Homeodomain-like_sf"/>
</dbReference>
<dbReference type="STRING" id="243231.GSU3387"/>
<gene>
    <name evidence="6" type="ordered locus">GSU3387</name>
</gene>
<dbReference type="CDD" id="cd06124">
    <property type="entry name" value="cupin_NimR-like_N"/>
    <property type="match status" value="1"/>
</dbReference>
<evidence type="ECO:0000256" key="3">
    <source>
        <dbReference type="ARBA" id="ARBA00023125"/>
    </source>
</evidence>